<dbReference type="GO" id="GO:0032259">
    <property type="term" value="P:methylation"/>
    <property type="evidence" value="ECO:0007669"/>
    <property type="project" value="UniProtKB-KW"/>
</dbReference>
<accession>A0AAE3EH65</accession>
<dbReference type="PANTHER" id="PTHR33841:SF1">
    <property type="entry name" value="DNA METHYLTRANSFERASE A"/>
    <property type="match status" value="1"/>
</dbReference>
<evidence type="ECO:0000259" key="7">
    <source>
        <dbReference type="Pfam" id="PF07669"/>
    </source>
</evidence>
<keyword evidence="3" id="KW-0808">Transferase</keyword>
<evidence type="ECO:0000256" key="4">
    <source>
        <dbReference type="ARBA" id="ARBA00022691"/>
    </source>
</evidence>
<dbReference type="GO" id="GO:0006304">
    <property type="term" value="P:DNA modification"/>
    <property type="evidence" value="ECO:0007669"/>
    <property type="project" value="InterPro"/>
</dbReference>
<comment type="catalytic activity">
    <reaction evidence="5">
        <text>a 2'-deoxyadenosine in DNA + S-adenosyl-L-methionine = an N(6)-methyl-2'-deoxyadenosine in DNA + S-adenosyl-L-homocysteine + H(+)</text>
        <dbReference type="Rhea" id="RHEA:15197"/>
        <dbReference type="Rhea" id="RHEA-COMP:12418"/>
        <dbReference type="Rhea" id="RHEA-COMP:12419"/>
        <dbReference type="ChEBI" id="CHEBI:15378"/>
        <dbReference type="ChEBI" id="CHEBI:57856"/>
        <dbReference type="ChEBI" id="CHEBI:59789"/>
        <dbReference type="ChEBI" id="CHEBI:90615"/>
        <dbReference type="ChEBI" id="CHEBI:90616"/>
        <dbReference type="EC" id="2.1.1.72"/>
    </reaction>
</comment>
<keyword evidence="9" id="KW-1185">Reference proteome</keyword>
<evidence type="ECO:0000256" key="3">
    <source>
        <dbReference type="ARBA" id="ARBA00022679"/>
    </source>
</evidence>
<evidence type="ECO:0000256" key="1">
    <source>
        <dbReference type="ARBA" id="ARBA00011900"/>
    </source>
</evidence>
<dbReference type="RefSeq" id="WP_230754017.1">
    <property type="nucleotide sequence ID" value="NZ_JAINWA010000001.1"/>
</dbReference>
<dbReference type="EC" id="2.1.1.72" evidence="1"/>
<dbReference type="PRINTS" id="PR00507">
    <property type="entry name" value="N12N6MTFRASE"/>
</dbReference>
<evidence type="ECO:0000256" key="6">
    <source>
        <dbReference type="SAM" id="MobiDB-lite"/>
    </source>
</evidence>
<reference evidence="8" key="1">
    <citation type="submission" date="2021-08" db="EMBL/GenBank/DDBJ databases">
        <title>Comparative analyses of Brucepasteria parasyntrophica and Teretinema zuelzerae.</title>
        <authorList>
            <person name="Song Y."/>
            <person name="Brune A."/>
        </authorList>
    </citation>
    <scope>NUCLEOTIDE SEQUENCE</scope>
    <source>
        <strain evidence="8">DSM 1903</strain>
    </source>
</reference>
<evidence type="ECO:0000256" key="5">
    <source>
        <dbReference type="ARBA" id="ARBA00047942"/>
    </source>
</evidence>
<feature type="domain" description="Type II methyltransferase M.TaqI-like" evidence="7">
    <location>
        <begin position="602"/>
        <end position="833"/>
    </location>
</feature>
<dbReference type="InterPro" id="IPR029063">
    <property type="entry name" value="SAM-dependent_MTases_sf"/>
</dbReference>
<comment type="caution">
    <text evidence="8">The sequence shown here is derived from an EMBL/GenBank/DDBJ whole genome shotgun (WGS) entry which is preliminary data.</text>
</comment>
<organism evidence="8 9">
    <name type="scientific">Teretinema zuelzerae</name>
    <dbReference type="NCBI Taxonomy" id="156"/>
    <lineage>
        <taxon>Bacteria</taxon>
        <taxon>Pseudomonadati</taxon>
        <taxon>Spirochaetota</taxon>
        <taxon>Spirochaetia</taxon>
        <taxon>Spirochaetales</taxon>
        <taxon>Treponemataceae</taxon>
        <taxon>Teretinema</taxon>
    </lineage>
</organism>
<feature type="region of interest" description="Disordered" evidence="6">
    <location>
        <begin position="1120"/>
        <end position="1139"/>
    </location>
</feature>
<dbReference type="SUPFAM" id="SSF53335">
    <property type="entry name" value="S-adenosyl-L-methionine-dependent methyltransferases"/>
    <property type="match status" value="1"/>
</dbReference>
<sequence>MKHNRTRTCSFDTITLEGSLFVADILEKAALGTASLQTPADFALPRGLRLSDEYGRAFQIAQAVWDKFDKEKEFHSGREASHTRSFMTEFFRDALGYTSITELPPLTIGERTWPALKEAAPGIPLVIAPWTLSCDKADPLFSITGEASYRKSAFALAQTLLNASPEFDWAFVTNGLVIRLLHDSDSLVRPAYLEFDLSVIMREQRFPDFCALWRLFHHSRANRASFAQNTDTGMQRTVWDAWQAEGAESGTRVRDGLRLGVTRALIELGSGFLKADSPANRHLREALNAGTLTRDDFYRELLRLIYRFLFLFTLEERGLLHTQGDPEGNLSPAFRKAQSLYRSGYSMARLRDRALRASASDRYGDLWQGVQVVFRALRSGVAALDLPALGGLFAGNQCAHLDDCALSNAALLEAIRRLRWAQVAGSRSLIDYKNMDTEEFGSVYESLLELVPVVDLASRSFGFVGVDAEGGSTAGNARKTTGSYYTPDSLVQELIKSALDPVIQEKLGASSAASPRPTGPSTASPRPETGQAPLPHSGLSVSVPGPEEALLSIAVIDPACGSGHFLLAAARRLAEALATVRSDGGLRDGDYRRALREVISRCIYGVDLNPMAVELARTALWLEGFEPGKPLGFLDHHIRCGNSLVGVSSLEVLSKGIPDDAYKPLTGDDKATSSALKKRNKAEKDAAGQMGLFDEPLSKAQGELLMFHHKLDAIDSESLASIESKEALFRTLTSSASFLQARAACDVWTASFFIPKKPGEPVPTSADVRALTQGTGEGAFQQGVRERSREASAQAAFFHWPIEFPEIFHRATPGFDCVLGNPPWERIKLQEEEFFAARSPAIANARNKAERGAMIASLATSAQSLDRELFSAFESAKRIAEAASLFAHVPGSDGGRYPLTGIGDVNTYALFAELIYSLRSVNGRAGFITPSGIATDDSTKLYFGHIATKGMLASFYDFENREKLFPSVDSRFKFALQTLAPAPLADFAFFLGNTGQLADARRHFALRADEFALINPNTRTCPVFRSARDAEITKKVYTRVPVLIRDEECNPAGTVTRAGENPWGISFSRLFDMSNDSGLFRFEPASGALPLYEAKMIHQFDHRWATYAAGSPLPAAARGSLQASLGDGDDAGVRNAREDEKANPDFAVRPRYWVDSREVIARVTRLPQSLVKPWLSADAASLRAALDAFSHTPAAADHPRLSILPRAASDADLLAAFEALAREESPGWLMGWRDICRATDERTVIASVMPLAGVNHKMPLFKFSGKQPTYYFALFLSNIISISFDFVARQKIGGTSLTYHYLKQFPVLPPQAYSPADILFIVPRVLELTYCSYDMAPWARDIWNSGDGTLRAALLAASDGARGISESWIPPAAELETTPWNPARLPPFPWNPDRRATLRAQLDARYARLYGLNREELMYILDPASVMGEDYPSETFRVLKNNETRDYGEYRTMRLVLDAWDEGE</sequence>
<dbReference type="InterPro" id="IPR011639">
    <property type="entry name" value="MethylTrfase_TaqI-like_dom"/>
</dbReference>
<evidence type="ECO:0000256" key="2">
    <source>
        <dbReference type="ARBA" id="ARBA00022603"/>
    </source>
</evidence>
<dbReference type="GO" id="GO:0009007">
    <property type="term" value="F:site-specific DNA-methyltransferase (adenine-specific) activity"/>
    <property type="evidence" value="ECO:0007669"/>
    <property type="project" value="UniProtKB-EC"/>
</dbReference>
<protein>
    <recommendedName>
        <fullName evidence="1">site-specific DNA-methyltransferase (adenine-specific)</fullName>
        <ecNumber evidence="1">2.1.1.72</ecNumber>
    </recommendedName>
</protein>
<evidence type="ECO:0000313" key="8">
    <source>
        <dbReference type="EMBL" id="MCD1654120.1"/>
    </source>
</evidence>
<feature type="region of interest" description="Disordered" evidence="6">
    <location>
        <begin position="508"/>
        <end position="539"/>
    </location>
</feature>
<dbReference type="Gene3D" id="3.40.50.150">
    <property type="entry name" value="Vaccinia Virus protein VP39"/>
    <property type="match status" value="1"/>
</dbReference>
<dbReference type="Pfam" id="PF07669">
    <property type="entry name" value="Eco57I"/>
    <property type="match status" value="1"/>
</dbReference>
<dbReference type="PANTHER" id="PTHR33841">
    <property type="entry name" value="DNA METHYLTRANSFERASE YEEA-RELATED"/>
    <property type="match status" value="1"/>
</dbReference>
<gene>
    <name evidence="8" type="ORF">K7J14_05320</name>
</gene>
<keyword evidence="2" id="KW-0489">Methyltransferase</keyword>
<dbReference type="EMBL" id="JAINWA010000001">
    <property type="protein sequence ID" value="MCD1654120.1"/>
    <property type="molecule type" value="Genomic_DNA"/>
</dbReference>
<keyword evidence="4" id="KW-0949">S-adenosyl-L-methionine</keyword>
<proteinExistence type="predicted"/>
<dbReference type="Proteomes" id="UP001198163">
    <property type="component" value="Unassembled WGS sequence"/>
</dbReference>
<name>A0AAE3EH65_9SPIR</name>
<dbReference type="InterPro" id="IPR050953">
    <property type="entry name" value="N4_N6_ade-DNA_methylase"/>
</dbReference>
<evidence type="ECO:0000313" key="9">
    <source>
        <dbReference type="Proteomes" id="UP001198163"/>
    </source>
</evidence>